<keyword evidence="5" id="KW-1185">Reference proteome</keyword>
<dbReference type="InterPro" id="IPR002885">
    <property type="entry name" value="PPR_rpt"/>
</dbReference>
<proteinExistence type="predicted"/>
<dbReference type="PROSITE" id="PS51375">
    <property type="entry name" value="PPR"/>
    <property type="match status" value="6"/>
</dbReference>
<dbReference type="FunFam" id="1.25.40.10:FF:000348">
    <property type="entry name" value="Pentatricopeptide repeat-containing protein chloroplastic"/>
    <property type="match status" value="1"/>
</dbReference>
<dbReference type="InterPro" id="IPR046960">
    <property type="entry name" value="PPR_At4g14850-like_plant"/>
</dbReference>
<evidence type="ECO:0000256" key="3">
    <source>
        <dbReference type="SAM" id="MobiDB-lite"/>
    </source>
</evidence>
<evidence type="ECO:0000313" key="5">
    <source>
        <dbReference type="Proteomes" id="UP001632038"/>
    </source>
</evidence>
<evidence type="ECO:0008006" key="6">
    <source>
        <dbReference type="Google" id="ProtNLM"/>
    </source>
</evidence>
<dbReference type="Pfam" id="PF01535">
    <property type="entry name" value="PPR"/>
    <property type="match status" value="3"/>
</dbReference>
<accession>A0ABD3BFM6</accession>
<name>A0ABD3BFM6_9LAMI</name>
<dbReference type="InterPro" id="IPR011990">
    <property type="entry name" value="TPR-like_helical_dom_sf"/>
</dbReference>
<comment type="caution">
    <text evidence="4">The sequence shown here is derived from an EMBL/GenBank/DDBJ whole genome shotgun (WGS) entry which is preliminary data.</text>
</comment>
<reference evidence="5" key="1">
    <citation type="journal article" date="2024" name="IScience">
        <title>Strigolactones Initiate the Formation of Haustorium-like Structures in Castilleja.</title>
        <authorList>
            <person name="Buerger M."/>
            <person name="Peterson D."/>
            <person name="Chory J."/>
        </authorList>
    </citation>
    <scope>NUCLEOTIDE SEQUENCE [LARGE SCALE GENOMIC DNA]</scope>
</reference>
<keyword evidence="1" id="KW-0677">Repeat</keyword>
<dbReference type="SUPFAM" id="SSF48452">
    <property type="entry name" value="TPR-like"/>
    <property type="match status" value="2"/>
</dbReference>
<feature type="repeat" description="PPR" evidence="2">
    <location>
        <begin position="299"/>
        <end position="329"/>
    </location>
</feature>
<dbReference type="EMBL" id="JAVIJP010000099">
    <property type="protein sequence ID" value="KAL3616059.1"/>
    <property type="molecule type" value="Genomic_DNA"/>
</dbReference>
<sequence>MSLPASTSAPITIQHLSSPPPPSLEATTASWTSSIAYHCKNSRLSKAISQFTAMRTSGVDPNHITFVTLFSGCAHSRSHGPLIGPSVHAYARKIGLDVSNVMVGTAIIDMYSKFGETGLARLSFDRMVLKNKITWNTIINGYMRNGKFEDAVELFDEMPERDAVSWTVLIDGFVKKGKYDLALEWFQEMLHLGTAPDFVTIVSVLSAVANLGSLSLGLWVHRFVLMRGFIKDNIRVSNSLIDMYCKCGCVELAIQVFDKMPERSLVSWNSMIVGLAYNAHVEEALSYFHSLKRDGFNPDSVSFTGALNACSHAGLVEKGLELFENMKEISKINPRIEHYGCLVDLYSRAGRLKDALKVLDEMPMKPNEVVIGSLLAACRDCKDIDLAERLTKYIYDLDPIGDFNYVLLSNIYAATGSWRGASNVRKKMKALGVQKRPGISSIEVNGVIHEFVAGDKSHSDAESICLILEHLSDEFKICGHASDDIFSEACGFY</sequence>
<dbReference type="FunFam" id="1.25.40.10:FF:000184">
    <property type="entry name" value="Pentatricopeptide repeat-containing protein, chloroplastic"/>
    <property type="match status" value="1"/>
</dbReference>
<feature type="repeat" description="PPR" evidence="2">
    <location>
        <begin position="27"/>
        <end position="61"/>
    </location>
</feature>
<dbReference type="NCBIfam" id="TIGR00756">
    <property type="entry name" value="PPR"/>
    <property type="match status" value="6"/>
</dbReference>
<dbReference type="Proteomes" id="UP001632038">
    <property type="component" value="Unassembled WGS sequence"/>
</dbReference>
<dbReference type="Gene3D" id="1.25.40.10">
    <property type="entry name" value="Tetratricopeptide repeat domain"/>
    <property type="match status" value="3"/>
</dbReference>
<gene>
    <name evidence="4" type="ORF">CASFOL_040353</name>
</gene>
<feature type="repeat" description="PPR" evidence="2">
    <location>
        <begin position="131"/>
        <end position="165"/>
    </location>
</feature>
<protein>
    <recommendedName>
        <fullName evidence="6">Pentatricopeptide repeat-containing protein</fullName>
    </recommendedName>
</protein>
<dbReference type="AlphaFoldDB" id="A0ABD3BFM6"/>
<feature type="repeat" description="PPR" evidence="2">
    <location>
        <begin position="233"/>
        <end position="267"/>
    </location>
</feature>
<organism evidence="4 5">
    <name type="scientific">Castilleja foliolosa</name>
    <dbReference type="NCBI Taxonomy" id="1961234"/>
    <lineage>
        <taxon>Eukaryota</taxon>
        <taxon>Viridiplantae</taxon>
        <taxon>Streptophyta</taxon>
        <taxon>Embryophyta</taxon>
        <taxon>Tracheophyta</taxon>
        <taxon>Spermatophyta</taxon>
        <taxon>Magnoliopsida</taxon>
        <taxon>eudicotyledons</taxon>
        <taxon>Gunneridae</taxon>
        <taxon>Pentapetalae</taxon>
        <taxon>asterids</taxon>
        <taxon>lamiids</taxon>
        <taxon>Lamiales</taxon>
        <taxon>Orobanchaceae</taxon>
        <taxon>Pedicularideae</taxon>
        <taxon>Castillejinae</taxon>
        <taxon>Castilleja</taxon>
    </lineage>
</organism>
<dbReference type="PANTHER" id="PTHR47926:SF510">
    <property type="entry name" value="PENTATRICOPEPTIDE REPEAT-CONTAINING PROTEIN"/>
    <property type="match status" value="1"/>
</dbReference>
<dbReference type="Pfam" id="PF20431">
    <property type="entry name" value="E_motif"/>
    <property type="match status" value="1"/>
</dbReference>
<evidence type="ECO:0000256" key="2">
    <source>
        <dbReference type="PROSITE-ProRule" id="PRU00708"/>
    </source>
</evidence>
<feature type="compositionally biased region" description="Polar residues" evidence="3">
    <location>
        <begin position="1"/>
        <end position="17"/>
    </location>
</feature>
<dbReference type="Pfam" id="PF13041">
    <property type="entry name" value="PPR_2"/>
    <property type="match status" value="3"/>
</dbReference>
<feature type="region of interest" description="Disordered" evidence="3">
    <location>
        <begin position="1"/>
        <end position="25"/>
    </location>
</feature>
<feature type="repeat" description="PPR" evidence="2">
    <location>
        <begin position="166"/>
        <end position="196"/>
    </location>
</feature>
<evidence type="ECO:0000313" key="4">
    <source>
        <dbReference type="EMBL" id="KAL3616059.1"/>
    </source>
</evidence>
<feature type="repeat" description="PPR" evidence="2">
    <location>
        <begin position="335"/>
        <end position="369"/>
    </location>
</feature>
<evidence type="ECO:0000256" key="1">
    <source>
        <dbReference type="ARBA" id="ARBA00022737"/>
    </source>
</evidence>
<dbReference type="PANTHER" id="PTHR47926">
    <property type="entry name" value="PENTATRICOPEPTIDE REPEAT-CONTAINING PROTEIN"/>
    <property type="match status" value="1"/>
</dbReference>
<dbReference type="InterPro" id="IPR046848">
    <property type="entry name" value="E_motif"/>
</dbReference>